<dbReference type="EMBL" id="WIGO01000137">
    <property type="protein sequence ID" value="KAF6827485.1"/>
    <property type="molecule type" value="Genomic_DNA"/>
</dbReference>
<gene>
    <name evidence="1" type="ORF">CPLU01_09059</name>
</gene>
<accession>A0A8H6K9Y8</accession>
<keyword evidence="2" id="KW-1185">Reference proteome</keyword>
<organism evidence="1 2">
    <name type="scientific">Colletotrichum plurivorum</name>
    <dbReference type="NCBI Taxonomy" id="2175906"/>
    <lineage>
        <taxon>Eukaryota</taxon>
        <taxon>Fungi</taxon>
        <taxon>Dikarya</taxon>
        <taxon>Ascomycota</taxon>
        <taxon>Pezizomycotina</taxon>
        <taxon>Sordariomycetes</taxon>
        <taxon>Hypocreomycetidae</taxon>
        <taxon>Glomerellales</taxon>
        <taxon>Glomerellaceae</taxon>
        <taxon>Colletotrichum</taxon>
        <taxon>Colletotrichum orchidearum species complex</taxon>
    </lineage>
</organism>
<evidence type="ECO:0000313" key="2">
    <source>
        <dbReference type="Proteomes" id="UP000654918"/>
    </source>
</evidence>
<dbReference type="AlphaFoldDB" id="A0A8H6K9Y8"/>
<evidence type="ECO:0000313" key="1">
    <source>
        <dbReference type="EMBL" id="KAF6827485.1"/>
    </source>
</evidence>
<name>A0A8H6K9Y8_9PEZI</name>
<protein>
    <submittedName>
        <fullName evidence="1">Uncharacterized protein</fullName>
    </submittedName>
</protein>
<proteinExistence type="predicted"/>
<sequence length="319" mass="36905">MYLKTTMKTICVTRRCGLCRFHIIFGEEIIAVRRSDIDISQPFICRSFVPRNGSLGIRYVICPYEHKICDGTEPRVGCHVHCIENTPLHRLSRALELSALEFDFLNDDDCFRIPWLKSRLSRILEAAIRHLPYLPEELLQIIADYTVVDYTLAWDVMFDRKIQRIHHLLATDYVNEICAEGKPGKSSVKTSEKIYTRHVNFEGVRYLAYLTNEASDDRDILLFDPTSPTTIDTLYIANDALGIRRLLFADSLQKCTVEKEVNVWWRKAKLRRLGGIIRCNSDGKKDRCQNGVGIFPSLHLGEFELKRDFMSTRKEKRGA</sequence>
<reference evidence="1" key="1">
    <citation type="journal article" date="2020" name="Phytopathology">
        <title>Genome Sequence Resources of Colletotrichum truncatum, C. plurivorum, C. musicola, and C. sojae: Four Species Pathogenic to Soybean (Glycine max).</title>
        <authorList>
            <person name="Rogerio F."/>
            <person name="Boufleur T.R."/>
            <person name="Ciampi-Guillardi M."/>
            <person name="Sukno S.A."/>
            <person name="Thon M.R."/>
            <person name="Massola Junior N.S."/>
            <person name="Baroncelli R."/>
        </authorList>
    </citation>
    <scope>NUCLEOTIDE SEQUENCE</scope>
    <source>
        <strain evidence="1">LFN00145</strain>
    </source>
</reference>
<dbReference type="Proteomes" id="UP000654918">
    <property type="component" value="Unassembled WGS sequence"/>
</dbReference>
<comment type="caution">
    <text evidence="1">The sequence shown here is derived from an EMBL/GenBank/DDBJ whole genome shotgun (WGS) entry which is preliminary data.</text>
</comment>